<name>A0A919MIK1_9ACTN</name>
<keyword evidence="1" id="KW-0808">Transferase</keyword>
<dbReference type="AlphaFoldDB" id="A0A919MIK1"/>
<gene>
    <name evidence="4" type="ORF">Ani05nite_43730</name>
</gene>
<dbReference type="EMBL" id="BOMQ01000053">
    <property type="protein sequence ID" value="GIE50839.1"/>
    <property type="molecule type" value="Genomic_DNA"/>
</dbReference>
<dbReference type="PROSITE" id="PS51186">
    <property type="entry name" value="GNAT"/>
    <property type="match status" value="1"/>
</dbReference>
<keyword evidence="2" id="KW-0012">Acyltransferase</keyword>
<dbReference type="PANTHER" id="PTHR43877">
    <property type="entry name" value="AMINOALKYLPHOSPHONATE N-ACETYLTRANSFERASE-RELATED-RELATED"/>
    <property type="match status" value="1"/>
</dbReference>
<sequence length="155" mass="16545">MTGVLIESRASSDAELSALVIAQQKELSDADGGADGVVYMPRDDAAYLVVVLHGRAVACGAWQPLEPGVAELKRMYVRPAFRGRGIARQLIVALEEEALADGRPVLRLETGTYLPAAIGLYRSAGYHPIPVFGEYLGNPYSVCFEKSLVAAPARG</sequence>
<organism evidence="4 5">
    <name type="scientific">Actinoplanes nipponensis</name>
    <dbReference type="NCBI Taxonomy" id="135950"/>
    <lineage>
        <taxon>Bacteria</taxon>
        <taxon>Bacillati</taxon>
        <taxon>Actinomycetota</taxon>
        <taxon>Actinomycetes</taxon>
        <taxon>Micromonosporales</taxon>
        <taxon>Micromonosporaceae</taxon>
        <taxon>Actinoplanes</taxon>
    </lineage>
</organism>
<reference evidence="4" key="1">
    <citation type="submission" date="2021-01" db="EMBL/GenBank/DDBJ databases">
        <title>Whole genome shotgun sequence of Actinoplanes nipponensis NBRC 14063.</title>
        <authorList>
            <person name="Komaki H."/>
            <person name="Tamura T."/>
        </authorList>
    </citation>
    <scope>NUCLEOTIDE SEQUENCE</scope>
    <source>
        <strain evidence="4">NBRC 14063</strain>
    </source>
</reference>
<proteinExistence type="predicted"/>
<evidence type="ECO:0000259" key="3">
    <source>
        <dbReference type="PROSITE" id="PS51186"/>
    </source>
</evidence>
<dbReference type="Pfam" id="PF00583">
    <property type="entry name" value="Acetyltransf_1"/>
    <property type="match status" value="1"/>
</dbReference>
<feature type="domain" description="N-acetyltransferase" evidence="3">
    <location>
        <begin position="6"/>
        <end position="149"/>
    </location>
</feature>
<dbReference type="InterPro" id="IPR000182">
    <property type="entry name" value="GNAT_dom"/>
</dbReference>
<dbReference type="PANTHER" id="PTHR43877:SF2">
    <property type="entry name" value="AMINOALKYLPHOSPHONATE N-ACETYLTRANSFERASE-RELATED"/>
    <property type="match status" value="1"/>
</dbReference>
<evidence type="ECO:0000313" key="4">
    <source>
        <dbReference type="EMBL" id="GIE50839.1"/>
    </source>
</evidence>
<keyword evidence="5" id="KW-1185">Reference proteome</keyword>
<dbReference type="InterPro" id="IPR050832">
    <property type="entry name" value="Bact_Acetyltransf"/>
</dbReference>
<accession>A0A919MIK1</accession>
<dbReference type="GO" id="GO:0016747">
    <property type="term" value="F:acyltransferase activity, transferring groups other than amino-acyl groups"/>
    <property type="evidence" value="ECO:0007669"/>
    <property type="project" value="InterPro"/>
</dbReference>
<comment type="caution">
    <text evidence="4">The sequence shown here is derived from an EMBL/GenBank/DDBJ whole genome shotgun (WGS) entry which is preliminary data.</text>
</comment>
<dbReference type="CDD" id="cd04301">
    <property type="entry name" value="NAT_SF"/>
    <property type="match status" value="1"/>
</dbReference>
<evidence type="ECO:0000313" key="5">
    <source>
        <dbReference type="Proteomes" id="UP000647172"/>
    </source>
</evidence>
<protein>
    <submittedName>
        <fullName evidence="4">N-acetyltransferase</fullName>
    </submittedName>
</protein>
<dbReference type="Gene3D" id="3.40.630.30">
    <property type="match status" value="1"/>
</dbReference>
<evidence type="ECO:0000256" key="1">
    <source>
        <dbReference type="ARBA" id="ARBA00022679"/>
    </source>
</evidence>
<evidence type="ECO:0000256" key="2">
    <source>
        <dbReference type="ARBA" id="ARBA00023315"/>
    </source>
</evidence>
<dbReference type="SUPFAM" id="SSF55729">
    <property type="entry name" value="Acyl-CoA N-acyltransferases (Nat)"/>
    <property type="match status" value="1"/>
</dbReference>
<dbReference type="InterPro" id="IPR016181">
    <property type="entry name" value="Acyl_CoA_acyltransferase"/>
</dbReference>
<dbReference type="Proteomes" id="UP000647172">
    <property type="component" value="Unassembled WGS sequence"/>
</dbReference>